<feature type="region of interest" description="Disordered" evidence="1">
    <location>
        <begin position="1"/>
        <end position="84"/>
    </location>
</feature>
<feature type="compositionally biased region" description="Basic and acidic residues" evidence="1">
    <location>
        <begin position="75"/>
        <end position="84"/>
    </location>
</feature>
<dbReference type="Proteomes" id="UP001054889">
    <property type="component" value="Unassembled WGS sequence"/>
</dbReference>
<sequence>MLLPVTGHKQLKRPDLSPFPSPDPQADPGREGRTSQQERRARKEEKLCAGPATPYKKGEEEGRQARLLLSTFVPRKKDRDPMTD</sequence>
<evidence type="ECO:0000313" key="2">
    <source>
        <dbReference type="EMBL" id="GJN34147.1"/>
    </source>
</evidence>
<reference evidence="2" key="2">
    <citation type="submission" date="2021-12" db="EMBL/GenBank/DDBJ databases">
        <title>Resequencing data analysis of finger millet.</title>
        <authorList>
            <person name="Hatakeyama M."/>
            <person name="Aluri S."/>
            <person name="Balachadran M.T."/>
            <person name="Sivarajan S.R."/>
            <person name="Poveda L."/>
            <person name="Shimizu-Inatsugi R."/>
            <person name="Schlapbach R."/>
            <person name="Sreeman S.M."/>
            <person name="Shimizu K.K."/>
        </authorList>
    </citation>
    <scope>NUCLEOTIDE SEQUENCE</scope>
</reference>
<name>A0AAV5FHH2_ELECO</name>
<dbReference type="EMBL" id="BQKI01000085">
    <property type="protein sequence ID" value="GJN34147.1"/>
    <property type="molecule type" value="Genomic_DNA"/>
</dbReference>
<protein>
    <submittedName>
        <fullName evidence="2">Uncharacterized protein</fullName>
    </submittedName>
</protein>
<comment type="caution">
    <text evidence="2">The sequence shown here is derived from an EMBL/GenBank/DDBJ whole genome shotgun (WGS) entry which is preliminary data.</text>
</comment>
<organism evidence="2 3">
    <name type="scientific">Eleusine coracana subsp. coracana</name>
    <dbReference type="NCBI Taxonomy" id="191504"/>
    <lineage>
        <taxon>Eukaryota</taxon>
        <taxon>Viridiplantae</taxon>
        <taxon>Streptophyta</taxon>
        <taxon>Embryophyta</taxon>
        <taxon>Tracheophyta</taxon>
        <taxon>Spermatophyta</taxon>
        <taxon>Magnoliopsida</taxon>
        <taxon>Liliopsida</taxon>
        <taxon>Poales</taxon>
        <taxon>Poaceae</taxon>
        <taxon>PACMAD clade</taxon>
        <taxon>Chloridoideae</taxon>
        <taxon>Cynodonteae</taxon>
        <taxon>Eleusininae</taxon>
        <taxon>Eleusine</taxon>
    </lineage>
</organism>
<reference evidence="2" key="1">
    <citation type="journal article" date="2018" name="DNA Res.">
        <title>Multiple hybrid de novo genome assembly of finger millet, an orphan allotetraploid crop.</title>
        <authorList>
            <person name="Hatakeyama M."/>
            <person name="Aluri S."/>
            <person name="Balachadran M.T."/>
            <person name="Sivarajan S.R."/>
            <person name="Patrignani A."/>
            <person name="Gruter S."/>
            <person name="Poveda L."/>
            <person name="Shimizu-Inatsugi R."/>
            <person name="Baeten J."/>
            <person name="Francoijs K.J."/>
            <person name="Nataraja K.N."/>
            <person name="Reddy Y.A.N."/>
            <person name="Phadnis S."/>
            <person name="Ravikumar R.L."/>
            <person name="Schlapbach R."/>
            <person name="Sreeman S.M."/>
            <person name="Shimizu K.K."/>
        </authorList>
    </citation>
    <scope>NUCLEOTIDE SEQUENCE</scope>
</reference>
<evidence type="ECO:0000313" key="3">
    <source>
        <dbReference type="Proteomes" id="UP001054889"/>
    </source>
</evidence>
<accession>A0AAV5FHH2</accession>
<proteinExistence type="predicted"/>
<evidence type="ECO:0000256" key="1">
    <source>
        <dbReference type="SAM" id="MobiDB-lite"/>
    </source>
</evidence>
<feature type="compositionally biased region" description="Basic and acidic residues" evidence="1">
    <location>
        <begin position="28"/>
        <end position="47"/>
    </location>
</feature>
<dbReference type="AlphaFoldDB" id="A0AAV5FHH2"/>
<keyword evidence="3" id="KW-1185">Reference proteome</keyword>
<gene>
    <name evidence="2" type="primary">gb22790</name>
    <name evidence="2" type="ORF">PR202_gb22790</name>
</gene>